<gene>
    <name evidence="7" type="ORF">UCREL1_4390</name>
</gene>
<keyword evidence="8" id="KW-1185">Reference proteome</keyword>
<dbReference type="PANTHER" id="PTHR31313:SF81">
    <property type="entry name" value="TY1 ENHANCER ACTIVATOR"/>
    <property type="match status" value="1"/>
</dbReference>
<dbReference type="GO" id="GO:0046872">
    <property type="term" value="F:metal ion binding"/>
    <property type="evidence" value="ECO:0007669"/>
    <property type="project" value="UniProtKB-KW"/>
</dbReference>
<dbReference type="Proteomes" id="UP000012174">
    <property type="component" value="Unassembled WGS sequence"/>
</dbReference>
<protein>
    <submittedName>
        <fullName evidence="7">Putative tpa: zn 2cys6 transcription factor protein</fullName>
    </submittedName>
</protein>
<sequence>MSLYTGRLPVVTVVPPTFTLNSLDDSAEQEIWSPYYGNSLSLTNIAPYQFPYMKSHVVSAFSNSLILAYRPFWSITEYYQNCISAARSIEKLLVLFESAFGFENISYLMGYCIYTGASVMLEHTKKGQDGANNTMRTFLRALQAGSRRCPLLERSLNIVIRSLQPSGIQRPPIVTGSNPATTATTHTRAHTPYYLPAFPQLEHQDVNANLDGFEGGGGGFGDQQGFTGSSSMLFLDCYPEMQLNLGDFAPSQVQM</sequence>
<keyword evidence="3" id="KW-0805">Transcription regulation</keyword>
<dbReference type="eggNOG" id="ENOG502RXDV">
    <property type="taxonomic scope" value="Eukaryota"/>
</dbReference>
<evidence type="ECO:0000256" key="1">
    <source>
        <dbReference type="ARBA" id="ARBA00022723"/>
    </source>
</evidence>
<reference evidence="8" key="1">
    <citation type="journal article" date="2013" name="Genome Announc.">
        <title>Draft genome sequence of the grapevine dieback fungus Eutypa lata UCR-EL1.</title>
        <authorList>
            <person name="Blanco-Ulate B."/>
            <person name="Rolshausen P.E."/>
            <person name="Cantu D."/>
        </authorList>
    </citation>
    <scope>NUCLEOTIDE SEQUENCE [LARGE SCALE GENOMIC DNA]</scope>
    <source>
        <strain evidence="8">UCR-EL1</strain>
    </source>
</reference>
<name>M7SWF3_EUTLA</name>
<keyword evidence="1" id="KW-0479">Metal-binding</keyword>
<dbReference type="STRING" id="1287681.M7SWF3"/>
<dbReference type="CDD" id="cd12148">
    <property type="entry name" value="fungal_TF_MHR"/>
    <property type="match status" value="1"/>
</dbReference>
<evidence type="ECO:0000256" key="6">
    <source>
        <dbReference type="ARBA" id="ARBA00023242"/>
    </source>
</evidence>
<dbReference type="AlphaFoldDB" id="M7SWF3"/>
<dbReference type="OrthoDB" id="4161332at2759"/>
<dbReference type="EMBL" id="KB706212">
    <property type="protein sequence ID" value="EMR68592.1"/>
    <property type="molecule type" value="Genomic_DNA"/>
</dbReference>
<evidence type="ECO:0000256" key="2">
    <source>
        <dbReference type="ARBA" id="ARBA00022833"/>
    </source>
</evidence>
<keyword evidence="4" id="KW-0238">DNA-binding</keyword>
<proteinExistence type="predicted"/>
<evidence type="ECO:0000313" key="7">
    <source>
        <dbReference type="EMBL" id="EMR68592.1"/>
    </source>
</evidence>
<evidence type="ECO:0000313" key="8">
    <source>
        <dbReference type="Proteomes" id="UP000012174"/>
    </source>
</evidence>
<keyword evidence="2" id="KW-0862">Zinc</keyword>
<evidence type="ECO:0000256" key="4">
    <source>
        <dbReference type="ARBA" id="ARBA00023125"/>
    </source>
</evidence>
<keyword evidence="5" id="KW-0804">Transcription</keyword>
<dbReference type="PANTHER" id="PTHR31313">
    <property type="entry name" value="TY1 ENHANCER ACTIVATOR"/>
    <property type="match status" value="1"/>
</dbReference>
<organism evidence="7 8">
    <name type="scientific">Eutypa lata (strain UCR-EL1)</name>
    <name type="common">Grapevine dieback disease fungus</name>
    <name type="synonym">Eutypa armeniacae</name>
    <dbReference type="NCBI Taxonomy" id="1287681"/>
    <lineage>
        <taxon>Eukaryota</taxon>
        <taxon>Fungi</taxon>
        <taxon>Dikarya</taxon>
        <taxon>Ascomycota</taxon>
        <taxon>Pezizomycotina</taxon>
        <taxon>Sordariomycetes</taxon>
        <taxon>Xylariomycetidae</taxon>
        <taxon>Xylariales</taxon>
        <taxon>Diatrypaceae</taxon>
        <taxon>Eutypa</taxon>
    </lineage>
</organism>
<dbReference type="GO" id="GO:0003677">
    <property type="term" value="F:DNA binding"/>
    <property type="evidence" value="ECO:0007669"/>
    <property type="project" value="UniProtKB-KW"/>
</dbReference>
<dbReference type="KEGG" id="ela:UCREL1_4390"/>
<dbReference type="HOGENOM" id="CLU_1090017_0_0_1"/>
<dbReference type="InterPro" id="IPR051615">
    <property type="entry name" value="Transcr_Regulatory_Elem"/>
</dbReference>
<evidence type="ECO:0000256" key="5">
    <source>
        <dbReference type="ARBA" id="ARBA00023163"/>
    </source>
</evidence>
<accession>M7SWF3</accession>
<keyword evidence="6" id="KW-0539">Nucleus</keyword>
<evidence type="ECO:0000256" key="3">
    <source>
        <dbReference type="ARBA" id="ARBA00023015"/>
    </source>
</evidence>